<evidence type="ECO:0000256" key="1">
    <source>
        <dbReference type="SAM" id="MobiDB-lite"/>
    </source>
</evidence>
<reference evidence="2 3" key="1">
    <citation type="journal article" date="2014" name="Int. J. Syst. Evol. Microbiol.">
        <title>Rhodoluna lacicola gen. nov., sp. nov., a planktonic freshwater bacterium with stream-lined genome.</title>
        <authorList>
            <person name="Hahn M."/>
            <person name="Schmidt J."/>
            <person name="Taipale S.J."/>
            <person name="Doolittle W.F."/>
            <person name="Koll U."/>
        </authorList>
    </citation>
    <scope>NUCLEOTIDE SEQUENCE [LARGE SCALE GENOMIC DNA]</scope>
    <source>
        <strain evidence="2 3">MWH-Ta8</strain>
    </source>
</reference>
<dbReference type="Proteomes" id="UP000067708">
    <property type="component" value="Chromosome"/>
</dbReference>
<evidence type="ECO:0008006" key="4">
    <source>
        <dbReference type="Google" id="ProtNLM"/>
    </source>
</evidence>
<evidence type="ECO:0000313" key="3">
    <source>
        <dbReference type="Proteomes" id="UP000067708"/>
    </source>
</evidence>
<organism evidence="2 3">
    <name type="scientific">Rhodoluna lacicola</name>
    <dbReference type="NCBI Taxonomy" id="529884"/>
    <lineage>
        <taxon>Bacteria</taxon>
        <taxon>Bacillati</taxon>
        <taxon>Actinomycetota</taxon>
        <taxon>Actinomycetes</taxon>
        <taxon>Micrococcales</taxon>
        <taxon>Microbacteriaceae</taxon>
        <taxon>Luna cluster</taxon>
        <taxon>Luna-1 subcluster</taxon>
        <taxon>Rhodoluna</taxon>
    </lineage>
</organism>
<dbReference type="RefSeq" id="WP_038503015.1">
    <property type="nucleotide sequence ID" value="NZ_AP026911.1"/>
</dbReference>
<gene>
    <name evidence="2" type="ORF">Rhola_00011190</name>
</gene>
<name>A0A060JH84_9MICO</name>
<dbReference type="STRING" id="529884.Rhola_00011190"/>
<sequence>MAENPGPRGVNRDRHGRGIRQPLLSNLRQTGTRQSSFEQIVSGTCEYLKNAWPEELIDLEWEVADAPTIKPDSKGVRRWAVKREEMTIVIYRLPIERLGHHSRVDALHERMHIEENVFAAVGHLIGKDPWDLVPDRYRD</sequence>
<proteinExistence type="predicted"/>
<dbReference type="KEGG" id="rla:Rhola_00011190"/>
<dbReference type="HOGENOM" id="CLU_118049_0_0_11"/>
<dbReference type="EMBL" id="CP007490">
    <property type="protein sequence ID" value="AIC47912.1"/>
    <property type="molecule type" value="Genomic_DNA"/>
</dbReference>
<feature type="region of interest" description="Disordered" evidence="1">
    <location>
        <begin position="1"/>
        <end position="20"/>
    </location>
</feature>
<dbReference type="AlphaFoldDB" id="A0A060JH84"/>
<accession>A0A060JH84</accession>
<dbReference type="eggNOG" id="ENOG5033Z5P">
    <property type="taxonomic scope" value="Bacteria"/>
</dbReference>
<keyword evidence="3" id="KW-1185">Reference proteome</keyword>
<protein>
    <recommendedName>
        <fullName evidence="4">Metallopeptidase family protein</fullName>
    </recommendedName>
</protein>
<dbReference type="OrthoDB" id="4989780at2"/>
<evidence type="ECO:0000313" key="2">
    <source>
        <dbReference type="EMBL" id="AIC47912.1"/>
    </source>
</evidence>
<dbReference type="SUPFAM" id="SSF55486">
    <property type="entry name" value="Metalloproteases ('zincins'), catalytic domain"/>
    <property type="match status" value="1"/>
</dbReference>